<evidence type="ECO:0000256" key="2">
    <source>
        <dbReference type="ARBA" id="ARBA00008197"/>
    </source>
</evidence>
<gene>
    <name evidence="6" type="ORF">BASA50_000232</name>
</gene>
<feature type="region of interest" description="Disordered" evidence="5">
    <location>
        <begin position="65"/>
        <end position="85"/>
    </location>
</feature>
<evidence type="ECO:0000313" key="7">
    <source>
        <dbReference type="Proteomes" id="UP001648503"/>
    </source>
</evidence>
<evidence type="ECO:0000256" key="1">
    <source>
        <dbReference type="ARBA" id="ARBA00004173"/>
    </source>
</evidence>
<accession>A0ABQ8EUM5</accession>
<name>A0ABQ8EUM5_9FUNG</name>
<keyword evidence="4" id="KW-0496">Mitochondrion</keyword>
<keyword evidence="7" id="KW-1185">Reference proteome</keyword>
<reference evidence="6 7" key="1">
    <citation type="submission" date="2021-02" db="EMBL/GenBank/DDBJ databases">
        <title>Variation within the Batrachochytrium salamandrivorans European outbreak.</title>
        <authorList>
            <person name="Kelly M."/>
            <person name="Pasmans F."/>
            <person name="Shea T.P."/>
            <person name="Munoz J.F."/>
            <person name="Carranza S."/>
            <person name="Cuomo C.A."/>
            <person name="Martel A."/>
        </authorList>
    </citation>
    <scope>NUCLEOTIDE SEQUENCE [LARGE SCALE GENOMIC DNA]</scope>
    <source>
        <strain evidence="6 7">AMFP18/2</strain>
    </source>
</reference>
<comment type="subcellular location">
    <subcellularLocation>
        <location evidence="1">Mitochondrion</location>
    </subcellularLocation>
</comment>
<organism evidence="6 7">
    <name type="scientific">Batrachochytrium salamandrivorans</name>
    <dbReference type="NCBI Taxonomy" id="1357716"/>
    <lineage>
        <taxon>Eukaryota</taxon>
        <taxon>Fungi</taxon>
        <taxon>Fungi incertae sedis</taxon>
        <taxon>Chytridiomycota</taxon>
        <taxon>Chytridiomycota incertae sedis</taxon>
        <taxon>Chytridiomycetes</taxon>
        <taxon>Rhizophydiales</taxon>
        <taxon>Rhizophydiales incertae sedis</taxon>
        <taxon>Batrachochytrium</taxon>
    </lineage>
</organism>
<evidence type="ECO:0000256" key="5">
    <source>
        <dbReference type="SAM" id="MobiDB-lite"/>
    </source>
</evidence>
<dbReference type="PANTHER" id="PTHR28163">
    <property type="entry name" value="PROTEIN PET117 HOMOLOG, MITOCHONDRIAL"/>
    <property type="match status" value="1"/>
</dbReference>
<dbReference type="Pfam" id="PF15786">
    <property type="entry name" value="PET117"/>
    <property type="match status" value="1"/>
</dbReference>
<dbReference type="InterPro" id="IPR031568">
    <property type="entry name" value="Pet117"/>
</dbReference>
<evidence type="ECO:0008006" key="8">
    <source>
        <dbReference type="Google" id="ProtNLM"/>
    </source>
</evidence>
<comment type="caution">
    <text evidence="6">The sequence shown here is derived from an EMBL/GenBank/DDBJ whole genome shotgun (WGS) entry which is preliminary data.</text>
</comment>
<dbReference type="EMBL" id="JAFCIX010000570">
    <property type="protein sequence ID" value="KAH6586868.1"/>
    <property type="molecule type" value="Genomic_DNA"/>
</dbReference>
<dbReference type="Proteomes" id="UP001648503">
    <property type="component" value="Unassembled WGS sequence"/>
</dbReference>
<comment type="similarity">
    <text evidence="2">Belongs to the PET117 family.</text>
</comment>
<dbReference type="PANTHER" id="PTHR28163:SF1">
    <property type="entry name" value="PROTEIN PET117 HOMOLOG, MITOCHONDRIAL"/>
    <property type="match status" value="1"/>
</dbReference>
<evidence type="ECO:0000256" key="3">
    <source>
        <dbReference type="ARBA" id="ARBA00022946"/>
    </source>
</evidence>
<protein>
    <recommendedName>
        <fullName evidence="8">Cytochrome c oxidase assembly protein</fullName>
    </recommendedName>
</protein>
<evidence type="ECO:0000313" key="6">
    <source>
        <dbReference type="EMBL" id="KAH6586868.1"/>
    </source>
</evidence>
<keyword evidence="3" id="KW-0809">Transit peptide</keyword>
<proteinExistence type="inferred from homology"/>
<sequence>MSRASKVTLGISTLFATGCILGVHYMQELDVKTRRVGIERDDARRSDKRIENELEMLRQEELRRQLEQSQVVTGKSYLEQNPPPR</sequence>
<dbReference type="PROSITE" id="PS51257">
    <property type="entry name" value="PROKAR_LIPOPROTEIN"/>
    <property type="match status" value="1"/>
</dbReference>
<evidence type="ECO:0000256" key="4">
    <source>
        <dbReference type="ARBA" id="ARBA00023128"/>
    </source>
</evidence>